<dbReference type="EC" id="3.1.21.2" evidence="9"/>
<dbReference type="STRING" id="1004156.AYP45_17540"/>
<dbReference type="HAMAP" id="MF_00152">
    <property type="entry name" value="Nfo"/>
    <property type="match status" value="1"/>
</dbReference>
<sequence>MPVMLGCTVPTIGGLPKGFYWATKWRCECIQIYVTLSRRWDVSALSPEEVLTFKAAWQDSPVKKVVAHVPYLVNLASSDSNLRQKSRERLKTELSRASQFGVDFLILHPGSCGNSKKEDAMKRTIEALHAISKARGNQKTQILLETMAGQGTSIGSTFEEIACLLEEVNHQEFFGVCFDTAHVFAAGYDIRGYNGYEAVLQEFDSIVGIRNIKAIHVNDSRTDFDSRSDRHAGIGEGQLGLETFHALMRDPRFVDIPKILEIPELDTRSEYNLRLLRKLQALPGLLPKSKGLRKKLMREGNDTG</sequence>
<feature type="binding site" evidence="9">
    <location>
        <position position="261"/>
    </location>
    <ligand>
        <name>Zn(2+)</name>
        <dbReference type="ChEBI" id="CHEBI:29105"/>
        <label>2</label>
    </ligand>
</feature>
<keyword evidence="2 9" id="KW-0540">Nuclease</keyword>
<keyword evidence="5 9" id="KW-0227">DNA damage</keyword>
<dbReference type="Pfam" id="PF01261">
    <property type="entry name" value="AP_endonuc_2"/>
    <property type="match status" value="1"/>
</dbReference>
<dbReference type="InterPro" id="IPR001719">
    <property type="entry name" value="AP_endonuc_2"/>
</dbReference>
<keyword evidence="4 9" id="KW-0255">Endonuclease</keyword>
<dbReference type="FunFam" id="3.20.20.150:FF:000001">
    <property type="entry name" value="Probable endonuclease 4"/>
    <property type="match status" value="1"/>
</dbReference>
<dbReference type="InterPro" id="IPR036237">
    <property type="entry name" value="Xyl_isomerase-like_sf"/>
</dbReference>
<dbReference type="EMBL" id="AYTS01000195">
    <property type="protein sequence ID" value="OOP54948.1"/>
    <property type="molecule type" value="Genomic_DNA"/>
</dbReference>
<evidence type="ECO:0000313" key="11">
    <source>
        <dbReference type="EMBL" id="OOP54948.1"/>
    </source>
</evidence>
<dbReference type="GO" id="GO:0008833">
    <property type="term" value="F:deoxyribonuclease IV (phage-T4-induced) activity"/>
    <property type="evidence" value="ECO:0007669"/>
    <property type="project" value="UniProtKB-UniRule"/>
</dbReference>
<evidence type="ECO:0000256" key="9">
    <source>
        <dbReference type="HAMAP-Rule" id="MF_00152"/>
    </source>
</evidence>
<accession>A0A1V4AP87</accession>
<keyword evidence="6 9" id="KW-0378">Hydrolase</keyword>
<dbReference type="GO" id="GO:0006284">
    <property type="term" value="P:base-excision repair"/>
    <property type="evidence" value="ECO:0007669"/>
    <property type="project" value="TreeGrafter"/>
</dbReference>
<evidence type="ECO:0000256" key="6">
    <source>
        <dbReference type="ARBA" id="ARBA00022801"/>
    </source>
</evidence>
<evidence type="ECO:0000256" key="1">
    <source>
        <dbReference type="ARBA" id="ARBA00005340"/>
    </source>
</evidence>
<dbReference type="NCBIfam" id="TIGR00587">
    <property type="entry name" value="nfo"/>
    <property type="match status" value="1"/>
</dbReference>
<feature type="binding site" evidence="9">
    <location>
        <position position="179"/>
    </location>
    <ligand>
        <name>Zn(2+)</name>
        <dbReference type="ChEBI" id="CHEBI:29105"/>
        <label>2</label>
    </ligand>
</feature>
<evidence type="ECO:0000256" key="7">
    <source>
        <dbReference type="ARBA" id="ARBA00022833"/>
    </source>
</evidence>
<dbReference type="Gene3D" id="3.20.20.150">
    <property type="entry name" value="Divalent-metal-dependent TIM barrel enzymes"/>
    <property type="match status" value="1"/>
</dbReference>
<feature type="binding site" evidence="9">
    <location>
        <position position="68"/>
    </location>
    <ligand>
        <name>Zn(2+)</name>
        <dbReference type="ChEBI" id="CHEBI:29105"/>
        <label>1</label>
    </ligand>
</feature>
<dbReference type="PANTHER" id="PTHR21445:SF0">
    <property type="entry name" value="APURINIC-APYRIMIDINIC ENDONUCLEASE"/>
    <property type="match status" value="1"/>
</dbReference>
<feature type="binding site" evidence="9">
    <location>
        <position position="216"/>
    </location>
    <ligand>
        <name>Zn(2+)</name>
        <dbReference type="ChEBI" id="CHEBI:29105"/>
        <label>2</label>
    </ligand>
</feature>
<feature type="binding site" evidence="9">
    <location>
        <position position="229"/>
    </location>
    <ligand>
        <name>Zn(2+)</name>
        <dbReference type="ChEBI" id="CHEBI:29105"/>
        <label>3</label>
    </ligand>
</feature>
<dbReference type="PANTHER" id="PTHR21445">
    <property type="entry name" value="ENDONUCLEASE IV ENDODEOXYRIBONUCLEASE IV"/>
    <property type="match status" value="1"/>
</dbReference>
<dbReference type="Proteomes" id="UP000189681">
    <property type="component" value="Unassembled WGS sequence"/>
</dbReference>
<comment type="function">
    <text evidence="9">Endonuclease IV plays a role in DNA repair. It cleaves phosphodiester bonds at apurinic or apyrimidinic (AP) sites, generating a 3'-hydroxyl group and a 5'-terminal sugar phosphate.</text>
</comment>
<dbReference type="GO" id="GO:0003677">
    <property type="term" value="F:DNA binding"/>
    <property type="evidence" value="ECO:0007669"/>
    <property type="project" value="InterPro"/>
</dbReference>
<feature type="binding site" evidence="9">
    <location>
        <position position="108"/>
    </location>
    <ligand>
        <name>Zn(2+)</name>
        <dbReference type="ChEBI" id="CHEBI:29105"/>
        <label>1</label>
    </ligand>
</feature>
<organism evidence="11 12">
    <name type="scientific">Candidatus Brocadia carolinensis</name>
    <dbReference type="NCBI Taxonomy" id="1004156"/>
    <lineage>
        <taxon>Bacteria</taxon>
        <taxon>Pseudomonadati</taxon>
        <taxon>Planctomycetota</taxon>
        <taxon>Candidatus Brocadiia</taxon>
        <taxon>Candidatus Brocadiales</taxon>
        <taxon>Candidatus Brocadiaceae</taxon>
        <taxon>Candidatus Brocadia</taxon>
    </lineage>
</organism>
<evidence type="ECO:0000259" key="10">
    <source>
        <dbReference type="Pfam" id="PF01261"/>
    </source>
</evidence>
<dbReference type="GO" id="GO:0008270">
    <property type="term" value="F:zinc ion binding"/>
    <property type="evidence" value="ECO:0007669"/>
    <property type="project" value="UniProtKB-UniRule"/>
</dbReference>
<feature type="domain" description="Xylose isomerase-like TIM barrel" evidence="10">
    <location>
        <begin position="22"/>
        <end position="278"/>
    </location>
</feature>
<evidence type="ECO:0000256" key="2">
    <source>
        <dbReference type="ARBA" id="ARBA00022722"/>
    </source>
</evidence>
<comment type="cofactor">
    <cofactor evidence="9">
        <name>Zn(2+)</name>
        <dbReference type="ChEBI" id="CHEBI:29105"/>
    </cofactor>
    <text evidence="9">Binds 3 Zn(2+) ions.</text>
</comment>
<dbReference type="GO" id="GO:0003906">
    <property type="term" value="F:DNA-(apurinic or apyrimidinic site) endonuclease activity"/>
    <property type="evidence" value="ECO:0007669"/>
    <property type="project" value="TreeGrafter"/>
</dbReference>
<dbReference type="SMART" id="SM00518">
    <property type="entry name" value="AP2Ec"/>
    <property type="match status" value="1"/>
</dbReference>
<comment type="similarity">
    <text evidence="1 9">Belongs to the AP endonuclease 2 family.</text>
</comment>
<feature type="binding site" evidence="9">
    <location>
        <position position="145"/>
    </location>
    <ligand>
        <name>Zn(2+)</name>
        <dbReference type="ChEBI" id="CHEBI:29105"/>
        <label>1</label>
    </ligand>
</feature>
<feature type="binding site" evidence="9">
    <location>
        <position position="145"/>
    </location>
    <ligand>
        <name>Zn(2+)</name>
        <dbReference type="ChEBI" id="CHEBI:29105"/>
        <label>2</label>
    </ligand>
</feature>
<protein>
    <recommendedName>
        <fullName evidence="9">Probable endonuclease 4</fullName>
        <ecNumber evidence="9">3.1.21.2</ecNumber>
    </recommendedName>
    <alternativeName>
        <fullName evidence="9">Endodeoxyribonuclease IV</fullName>
    </alternativeName>
    <alternativeName>
        <fullName evidence="9">Endonuclease IV</fullName>
    </alternativeName>
</protein>
<keyword evidence="3 9" id="KW-0479">Metal-binding</keyword>
<proteinExistence type="inferred from homology"/>
<evidence type="ECO:0000256" key="4">
    <source>
        <dbReference type="ARBA" id="ARBA00022759"/>
    </source>
</evidence>
<dbReference type="GO" id="GO:0008081">
    <property type="term" value="F:phosphoric diester hydrolase activity"/>
    <property type="evidence" value="ECO:0007669"/>
    <property type="project" value="TreeGrafter"/>
</dbReference>
<comment type="catalytic activity">
    <reaction evidence="9">
        <text>Endonucleolytic cleavage to 5'-phosphooligonucleotide end-products.</text>
        <dbReference type="EC" id="3.1.21.2"/>
    </reaction>
</comment>
<reference evidence="11 12" key="1">
    <citation type="journal article" date="2017" name="Water Res.">
        <title>Discovery and metagenomic analysis of an anammox bacterial enrichment related to Candidatus "Brocadia caroliniensis" in a full-scale glycerol-fed nitritation-denitritation separate centrate treatment process.</title>
        <authorList>
            <person name="Park H."/>
            <person name="Brotto A.C."/>
            <person name="van Loosdrecht M.C."/>
            <person name="Chandran K."/>
        </authorList>
    </citation>
    <scope>NUCLEOTIDE SEQUENCE [LARGE SCALE GENOMIC DNA]</scope>
    <source>
        <strain evidence="11">26THWARD</strain>
    </source>
</reference>
<dbReference type="PROSITE" id="PS51432">
    <property type="entry name" value="AP_NUCLEASE_F2_4"/>
    <property type="match status" value="1"/>
</dbReference>
<evidence type="ECO:0000256" key="3">
    <source>
        <dbReference type="ARBA" id="ARBA00022723"/>
    </source>
</evidence>
<keyword evidence="7 9" id="KW-0862">Zinc</keyword>
<dbReference type="AlphaFoldDB" id="A0A1V4AP87"/>
<gene>
    <name evidence="9" type="primary">nfo</name>
    <name evidence="11" type="ORF">AYP45_17540</name>
</gene>
<feature type="binding site" evidence="9">
    <location>
        <position position="231"/>
    </location>
    <ligand>
        <name>Zn(2+)</name>
        <dbReference type="ChEBI" id="CHEBI:29105"/>
        <label>3</label>
    </ligand>
</feature>
<evidence type="ECO:0000313" key="12">
    <source>
        <dbReference type="Proteomes" id="UP000189681"/>
    </source>
</evidence>
<evidence type="ECO:0000256" key="5">
    <source>
        <dbReference type="ARBA" id="ARBA00022763"/>
    </source>
</evidence>
<dbReference type="CDD" id="cd00019">
    <property type="entry name" value="AP2Ec"/>
    <property type="match status" value="1"/>
</dbReference>
<keyword evidence="8 9" id="KW-0234">DNA repair</keyword>
<name>A0A1V4AP87_9BACT</name>
<feature type="binding site" evidence="9">
    <location>
        <position position="182"/>
    </location>
    <ligand>
        <name>Zn(2+)</name>
        <dbReference type="ChEBI" id="CHEBI:29105"/>
        <label>3</label>
    </ligand>
</feature>
<dbReference type="SUPFAM" id="SSF51658">
    <property type="entry name" value="Xylose isomerase-like"/>
    <property type="match status" value="1"/>
</dbReference>
<dbReference type="InterPro" id="IPR013022">
    <property type="entry name" value="Xyl_isomerase-like_TIM-brl"/>
</dbReference>
<comment type="caution">
    <text evidence="11">The sequence shown here is derived from an EMBL/GenBank/DDBJ whole genome shotgun (WGS) entry which is preliminary data.</text>
</comment>
<evidence type="ECO:0000256" key="8">
    <source>
        <dbReference type="ARBA" id="ARBA00023204"/>
    </source>
</evidence>